<dbReference type="GO" id="GO:0016874">
    <property type="term" value="F:ligase activity"/>
    <property type="evidence" value="ECO:0007669"/>
    <property type="project" value="UniProtKB-KW"/>
</dbReference>
<dbReference type="Gene3D" id="3.40.50.20">
    <property type="match status" value="1"/>
</dbReference>
<evidence type="ECO:0000256" key="1">
    <source>
        <dbReference type="ARBA" id="ARBA00022598"/>
    </source>
</evidence>
<dbReference type="PANTHER" id="PTHR43585:SF2">
    <property type="entry name" value="ATP-GRASP ENZYME FSQD"/>
    <property type="match status" value="1"/>
</dbReference>
<dbReference type="PROSITE" id="PS50975">
    <property type="entry name" value="ATP_GRASP"/>
    <property type="match status" value="1"/>
</dbReference>
<proteinExistence type="predicted"/>
<dbReference type="Proteomes" id="UP001198962">
    <property type="component" value="Unassembled WGS sequence"/>
</dbReference>
<evidence type="ECO:0000256" key="4">
    <source>
        <dbReference type="PROSITE-ProRule" id="PRU00409"/>
    </source>
</evidence>
<feature type="domain" description="ATP-grasp" evidence="5">
    <location>
        <begin position="141"/>
        <end position="331"/>
    </location>
</feature>
<dbReference type="SUPFAM" id="SSF56059">
    <property type="entry name" value="Glutathione synthetase ATP-binding domain-like"/>
    <property type="match status" value="1"/>
</dbReference>
<dbReference type="AlphaFoldDB" id="A0AAE3ARF6"/>
<keyword evidence="2 4" id="KW-0547">Nucleotide-binding</keyword>
<gene>
    <name evidence="6" type="ORF">LKD32_06865</name>
</gene>
<evidence type="ECO:0000256" key="3">
    <source>
        <dbReference type="ARBA" id="ARBA00022840"/>
    </source>
</evidence>
<dbReference type="Gene3D" id="3.30.470.20">
    <property type="entry name" value="ATP-grasp fold, B domain"/>
    <property type="match status" value="1"/>
</dbReference>
<dbReference type="InterPro" id="IPR052032">
    <property type="entry name" value="ATP-dep_AA_Ligase"/>
</dbReference>
<keyword evidence="1" id="KW-0436">Ligase</keyword>
<name>A0AAE3ARF6_9FIRM</name>
<evidence type="ECO:0000259" key="5">
    <source>
        <dbReference type="PROSITE" id="PS50975"/>
    </source>
</evidence>
<evidence type="ECO:0000256" key="2">
    <source>
        <dbReference type="ARBA" id="ARBA00022741"/>
    </source>
</evidence>
<organism evidence="6 7">
    <name type="scientific">Brotaphodocola catenula</name>
    <dbReference type="NCBI Taxonomy" id="2885361"/>
    <lineage>
        <taxon>Bacteria</taxon>
        <taxon>Bacillati</taxon>
        <taxon>Bacillota</taxon>
        <taxon>Clostridia</taxon>
        <taxon>Lachnospirales</taxon>
        <taxon>Lachnospiraceae</taxon>
        <taxon>Brotaphodocola</taxon>
    </lineage>
</organism>
<keyword evidence="7" id="KW-1185">Reference proteome</keyword>
<dbReference type="InterPro" id="IPR011761">
    <property type="entry name" value="ATP-grasp"/>
</dbReference>
<dbReference type="PANTHER" id="PTHR43585">
    <property type="entry name" value="FUMIPYRROLE BIOSYNTHESIS PROTEIN C"/>
    <property type="match status" value="1"/>
</dbReference>
<dbReference type="Pfam" id="PF15632">
    <property type="entry name" value="ATPgrasp_Ter"/>
    <property type="match status" value="1"/>
</dbReference>
<comment type="caution">
    <text evidence="6">The sequence shown here is derived from an EMBL/GenBank/DDBJ whole genome shotgun (WGS) entry which is preliminary data.</text>
</comment>
<keyword evidence="3 4" id="KW-0067">ATP-binding</keyword>
<dbReference type="GO" id="GO:0046872">
    <property type="term" value="F:metal ion binding"/>
    <property type="evidence" value="ECO:0007669"/>
    <property type="project" value="InterPro"/>
</dbReference>
<reference evidence="6" key="1">
    <citation type="submission" date="2021-10" db="EMBL/GenBank/DDBJ databases">
        <title>Anaerobic single-cell dispensing facilitates the cultivation of human gut bacteria.</title>
        <authorList>
            <person name="Afrizal A."/>
        </authorList>
    </citation>
    <scope>NUCLEOTIDE SEQUENCE</scope>
    <source>
        <strain evidence="6">CLA-AA-H274</strain>
    </source>
</reference>
<sequence length="356" mass="39737">MEMAREDERKTALVTAIGSFSAREVIAGCRREGMRIIGCDIYPAEWVADSADVDVCYRAPYATDETAYCAFLAEVCEKEHVDFVLPLTDVEVDVLQKWRMESMDATKESEVTAEFAPLHAVLCMSGVETIRLCRDKEKMQNFLSERGLCRTIPGRELAEVVEAEAGSGYENLSYPLVIKPVDGRSSQGLARVKNARQMTYAVLECVEHGGRFLVQPMIDGSVVTVDVARDPKSGIVSAVARRELLRTLNGAGTSVYVYHDEMLEQECREIAKALDICGCVNFEFIDTACGEGIEAKNRYCFLECNPRFSGGVAFSCMAGYDMIRAHLACFMGKTPEKTVVVENQYIARRYTEYRMK</sequence>
<dbReference type="RefSeq" id="WP_177978079.1">
    <property type="nucleotide sequence ID" value="NZ_JAJEPU010000016.1"/>
</dbReference>
<evidence type="ECO:0000313" key="7">
    <source>
        <dbReference type="Proteomes" id="UP001198962"/>
    </source>
</evidence>
<dbReference type="EMBL" id="JAJEPU010000016">
    <property type="protein sequence ID" value="MCC2164602.1"/>
    <property type="molecule type" value="Genomic_DNA"/>
</dbReference>
<dbReference type="Gene3D" id="3.30.1490.20">
    <property type="entry name" value="ATP-grasp fold, A domain"/>
    <property type="match status" value="1"/>
</dbReference>
<protein>
    <submittedName>
        <fullName evidence="6">ATP-grasp domain-containing protein</fullName>
    </submittedName>
</protein>
<dbReference type="GO" id="GO:0005524">
    <property type="term" value="F:ATP binding"/>
    <property type="evidence" value="ECO:0007669"/>
    <property type="project" value="UniProtKB-UniRule"/>
</dbReference>
<accession>A0AAE3ARF6</accession>
<dbReference type="InterPro" id="IPR013815">
    <property type="entry name" value="ATP_grasp_subdomain_1"/>
</dbReference>
<evidence type="ECO:0000313" key="6">
    <source>
        <dbReference type="EMBL" id="MCC2164602.1"/>
    </source>
</evidence>